<keyword evidence="8 9" id="KW-0472">Membrane</keyword>
<dbReference type="InterPro" id="IPR000515">
    <property type="entry name" value="MetI-like"/>
</dbReference>
<feature type="transmembrane region" description="Helical" evidence="9">
    <location>
        <begin position="179"/>
        <end position="198"/>
    </location>
</feature>
<evidence type="ECO:0000256" key="4">
    <source>
        <dbReference type="ARBA" id="ARBA00022475"/>
    </source>
</evidence>
<comment type="caution">
    <text evidence="10">Lacks conserved residue(s) required for the propagation of feature annotation.</text>
</comment>
<keyword evidence="4 10" id="KW-1003">Cell membrane</keyword>
<comment type="function">
    <text evidence="10">Part of the binding-protein-dependent transport system for phosphate; probably responsible for the translocation of the substrate across the membrane.</text>
</comment>
<sequence>MSVTVGPGAPPRRRARARVTPRVNDRLGNSLLRGLAILAALLTCALILEITYQLVSGSRLALSHFGLGFLVHSQWKPNFDVFGATTLLFGTAVSSAMALLIATPVSVAIGLYLSLLAPRGVRGVVGALVEMLAAIPSVILGFWGILVLGPFLRDHIEPWLHRTLGFIPLFGPPSSSGSSLFTAGLILTVMIVPIIASISRDLFRTVPRELQDGAAALGATRWEIVRGVILPSTASGVASAACLGLGRALGEAIAVTQVIGAGNEVHTSLFTTGDTLASRIANQFQGASTKLQTSSLFYLALILLVIGLTTNLAAQWIGRRYDVQRQAGR</sequence>
<evidence type="ECO:0000256" key="9">
    <source>
        <dbReference type="RuleBase" id="RU363032"/>
    </source>
</evidence>
<feature type="domain" description="ABC transmembrane type-1" evidence="11">
    <location>
        <begin position="88"/>
        <end position="314"/>
    </location>
</feature>
<dbReference type="NCBIfam" id="TIGR02138">
    <property type="entry name" value="phosphate_pstC"/>
    <property type="match status" value="1"/>
</dbReference>
<dbReference type="Gene3D" id="1.10.3720.10">
    <property type="entry name" value="MetI-like"/>
    <property type="match status" value="1"/>
</dbReference>
<evidence type="ECO:0000256" key="2">
    <source>
        <dbReference type="ARBA" id="ARBA00007069"/>
    </source>
</evidence>
<organism evidence="12 13">
    <name type="scientific">Baekduia soli</name>
    <dbReference type="NCBI Taxonomy" id="496014"/>
    <lineage>
        <taxon>Bacteria</taxon>
        <taxon>Bacillati</taxon>
        <taxon>Actinomycetota</taxon>
        <taxon>Thermoleophilia</taxon>
        <taxon>Solirubrobacterales</taxon>
        <taxon>Baekduiaceae</taxon>
        <taxon>Baekduia</taxon>
    </lineage>
</organism>
<gene>
    <name evidence="12" type="primary">pstC</name>
    <name evidence="12" type="ORF">FSW04_09790</name>
</gene>
<protein>
    <recommendedName>
        <fullName evidence="10">Phosphate transport system permease protein</fullName>
    </recommendedName>
</protein>
<name>A0A5B8U4F4_9ACTN</name>
<reference evidence="12 13" key="1">
    <citation type="journal article" date="2018" name="J. Microbiol.">
        <title>Baekduia soli gen. nov., sp. nov., a novel bacterium isolated from the soil of Baekdu Mountain and proposal of a novel family name, Baekduiaceae fam. nov.</title>
        <authorList>
            <person name="An D.S."/>
            <person name="Siddiqi M.Z."/>
            <person name="Kim K.H."/>
            <person name="Yu H.S."/>
            <person name="Im W.T."/>
        </authorList>
    </citation>
    <scope>NUCLEOTIDE SEQUENCE [LARGE SCALE GENOMIC DNA]</scope>
    <source>
        <strain evidence="12 13">BR7-21</strain>
    </source>
</reference>
<dbReference type="OrthoDB" id="9785113at2"/>
<dbReference type="InterPro" id="IPR011864">
    <property type="entry name" value="Phosphate_PstC"/>
</dbReference>
<comment type="similarity">
    <text evidence="2 10">Belongs to the binding-protein-dependent transport system permease family. CysTW subfamily.</text>
</comment>
<dbReference type="PANTHER" id="PTHR30425:SF1">
    <property type="entry name" value="PHOSPHATE TRANSPORT SYSTEM PERMEASE PROTEIN PSTC"/>
    <property type="match status" value="1"/>
</dbReference>
<feature type="transmembrane region" description="Helical" evidence="9">
    <location>
        <begin position="127"/>
        <end position="152"/>
    </location>
</feature>
<keyword evidence="13" id="KW-1185">Reference proteome</keyword>
<dbReference type="EMBL" id="CP042430">
    <property type="protein sequence ID" value="QEC47831.1"/>
    <property type="molecule type" value="Genomic_DNA"/>
</dbReference>
<dbReference type="PANTHER" id="PTHR30425">
    <property type="entry name" value="PHOSPHATE TRANSPORT SYSTEM PERMEASE PROTEIN PST"/>
    <property type="match status" value="1"/>
</dbReference>
<evidence type="ECO:0000256" key="5">
    <source>
        <dbReference type="ARBA" id="ARBA00022592"/>
    </source>
</evidence>
<dbReference type="KEGG" id="bsol:FSW04_09790"/>
<keyword evidence="3 9" id="KW-0813">Transport</keyword>
<dbReference type="InterPro" id="IPR051124">
    <property type="entry name" value="Phosphate_Transport_Permease"/>
</dbReference>
<dbReference type="GO" id="GO:0005886">
    <property type="term" value="C:plasma membrane"/>
    <property type="evidence" value="ECO:0007669"/>
    <property type="project" value="UniProtKB-SubCell"/>
</dbReference>
<accession>A0A5B8U4F4</accession>
<dbReference type="CDD" id="cd06261">
    <property type="entry name" value="TM_PBP2"/>
    <property type="match status" value="1"/>
</dbReference>
<keyword evidence="5 10" id="KW-0592">Phosphate transport</keyword>
<feature type="transmembrane region" description="Helical" evidence="9">
    <location>
        <begin position="296"/>
        <end position="317"/>
    </location>
</feature>
<dbReference type="AlphaFoldDB" id="A0A5B8U4F4"/>
<keyword evidence="7 9" id="KW-1133">Transmembrane helix</keyword>
<evidence type="ECO:0000256" key="6">
    <source>
        <dbReference type="ARBA" id="ARBA00022692"/>
    </source>
</evidence>
<evidence type="ECO:0000259" key="11">
    <source>
        <dbReference type="PROSITE" id="PS50928"/>
    </source>
</evidence>
<evidence type="ECO:0000313" key="12">
    <source>
        <dbReference type="EMBL" id="QEC47831.1"/>
    </source>
</evidence>
<evidence type="ECO:0000313" key="13">
    <source>
        <dbReference type="Proteomes" id="UP000321805"/>
    </source>
</evidence>
<evidence type="ECO:0000256" key="3">
    <source>
        <dbReference type="ARBA" id="ARBA00022448"/>
    </source>
</evidence>
<comment type="subcellular location">
    <subcellularLocation>
        <location evidence="1 9">Cell membrane</location>
        <topology evidence="1 9">Multi-pass membrane protein</topology>
    </subcellularLocation>
</comment>
<dbReference type="GO" id="GO:0005315">
    <property type="term" value="F:phosphate transmembrane transporter activity"/>
    <property type="evidence" value="ECO:0007669"/>
    <property type="project" value="InterPro"/>
</dbReference>
<feature type="transmembrane region" description="Helical" evidence="9">
    <location>
        <begin position="30"/>
        <end position="48"/>
    </location>
</feature>
<evidence type="ECO:0000256" key="10">
    <source>
        <dbReference type="RuleBase" id="RU363054"/>
    </source>
</evidence>
<proteinExistence type="inferred from homology"/>
<evidence type="ECO:0000256" key="1">
    <source>
        <dbReference type="ARBA" id="ARBA00004651"/>
    </source>
</evidence>
<feature type="transmembrane region" description="Helical" evidence="9">
    <location>
        <begin position="87"/>
        <end position="115"/>
    </location>
</feature>
<dbReference type="GO" id="GO:0006817">
    <property type="term" value="P:phosphate ion transport"/>
    <property type="evidence" value="ECO:0007669"/>
    <property type="project" value="UniProtKB-KW"/>
</dbReference>
<dbReference type="SUPFAM" id="SSF161098">
    <property type="entry name" value="MetI-like"/>
    <property type="match status" value="1"/>
</dbReference>
<evidence type="ECO:0000256" key="7">
    <source>
        <dbReference type="ARBA" id="ARBA00022989"/>
    </source>
</evidence>
<dbReference type="PROSITE" id="PS50928">
    <property type="entry name" value="ABC_TM1"/>
    <property type="match status" value="1"/>
</dbReference>
<dbReference type="Pfam" id="PF00528">
    <property type="entry name" value="BPD_transp_1"/>
    <property type="match status" value="1"/>
</dbReference>
<dbReference type="InterPro" id="IPR035906">
    <property type="entry name" value="MetI-like_sf"/>
</dbReference>
<keyword evidence="6 9" id="KW-0812">Transmembrane</keyword>
<dbReference type="Proteomes" id="UP000321805">
    <property type="component" value="Chromosome"/>
</dbReference>
<evidence type="ECO:0000256" key="8">
    <source>
        <dbReference type="ARBA" id="ARBA00023136"/>
    </source>
</evidence>